<sequence length="152" mass="16772">MKAIFSIYDRATAAISGPRMFSLTLLLTRIALAGVFWRSGRTKVEEGTWLSISDTTYYLFADEYAGVPLPSDLAAVLATVSEHLFPILLVLGLFTRMSALALLGMTLVIQFFVYPEAWWPVHSLWAALALILIIRGGGIFSLDAAMLKMRAQ</sequence>
<proteinExistence type="inferred from homology"/>
<keyword evidence="5 7" id="KW-1133">Transmembrane helix</keyword>
<evidence type="ECO:0000256" key="4">
    <source>
        <dbReference type="ARBA" id="ARBA00022692"/>
    </source>
</evidence>
<evidence type="ECO:0000313" key="9">
    <source>
        <dbReference type="Proteomes" id="UP000092484"/>
    </source>
</evidence>
<dbReference type="PANTHER" id="PTHR33452:SF1">
    <property type="entry name" value="INNER MEMBRANE PROTEIN YPHA-RELATED"/>
    <property type="match status" value="1"/>
</dbReference>
<keyword evidence="3" id="KW-1003">Cell membrane</keyword>
<dbReference type="PANTHER" id="PTHR33452">
    <property type="entry name" value="OXIDOREDUCTASE CATD-RELATED"/>
    <property type="match status" value="1"/>
</dbReference>
<comment type="caution">
    <text evidence="8">The sequence shown here is derived from an EMBL/GenBank/DDBJ whole genome shotgun (WGS) entry which is preliminary data.</text>
</comment>
<dbReference type="GO" id="GO:0005886">
    <property type="term" value="C:plasma membrane"/>
    <property type="evidence" value="ECO:0007669"/>
    <property type="project" value="UniProtKB-SubCell"/>
</dbReference>
<keyword evidence="6 7" id="KW-0472">Membrane</keyword>
<gene>
    <name evidence="8" type="ORF">I603_0087</name>
</gene>
<dbReference type="Pfam" id="PF07681">
    <property type="entry name" value="DoxX"/>
    <property type="match status" value="1"/>
</dbReference>
<evidence type="ECO:0000256" key="3">
    <source>
        <dbReference type="ARBA" id="ARBA00022475"/>
    </source>
</evidence>
<feature type="transmembrane region" description="Helical" evidence="7">
    <location>
        <begin position="20"/>
        <end position="37"/>
    </location>
</feature>
<dbReference type="AlphaFoldDB" id="A0A1A7BJR3"/>
<dbReference type="RefSeq" id="WP_068861862.1">
    <property type="nucleotide sequence ID" value="NZ_LZYB01000001.1"/>
</dbReference>
<dbReference type="InterPro" id="IPR032808">
    <property type="entry name" value="DoxX"/>
</dbReference>
<evidence type="ECO:0000256" key="1">
    <source>
        <dbReference type="ARBA" id="ARBA00004651"/>
    </source>
</evidence>
<evidence type="ECO:0000256" key="7">
    <source>
        <dbReference type="SAM" id="Phobius"/>
    </source>
</evidence>
<name>A0A1A7BJR3_9SPHN</name>
<comment type="subcellular location">
    <subcellularLocation>
        <location evidence="1">Cell membrane</location>
        <topology evidence="1">Multi-pass membrane protein</topology>
    </subcellularLocation>
</comment>
<protein>
    <submittedName>
        <fullName evidence="8">DoxX</fullName>
    </submittedName>
</protein>
<comment type="similarity">
    <text evidence="2">Belongs to the DoxX family.</text>
</comment>
<keyword evidence="4 7" id="KW-0812">Transmembrane</keyword>
<feature type="transmembrane region" description="Helical" evidence="7">
    <location>
        <begin position="87"/>
        <end position="112"/>
    </location>
</feature>
<organism evidence="8 9">
    <name type="scientific">Erythrobacter dokdonensis DSW-74</name>
    <dbReference type="NCBI Taxonomy" id="1300349"/>
    <lineage>
        <taxon>Bacteria</taxon>
        <taxon>Pseudomonadati</taxon>
        <taxon>Pseudomonadota</taxon>
        <taxon>Alphaproteobacteria</taxon>
        <taxon>Sphingomonadales</taxon>
        <taxon>Erythrobacteraceae</taxon>
        <taxon>Erythrobacter/Porphyrobacter group</taxon>
        <taxon>Erythrobacter</taxon>
    </lineage>
</organism>
<dbReference type="InterPro" id="IPR051907">
    <property type="entry name" value="DoxX-like_oxidoreductase"/>
</dbReference>
<dbReference type="Proteomes" id="UP000092484">
    <property type="component" value="Unassembled WGS sequence"/>
</dbReference>
<evidence type="ECO:0000256" key="2">
    <source>
        <dbReference type="ARBA" id="ARBA00006679"/>
    </source>
</evidence>
<keyword evidence="9" id="KW-1185">Reference proteome</keyword>
<evidence type="ECO:0000313" key="8">
    <source>
        <dbReference type="EMBL" id="OBV11956.1"/>
    </source>
</evidence>
<accession>A0A1A7BJR3</accession>
<dbReference type="EMBL" id="LZYB01000001">
    <property type="protein sequence ID" value="OBV11956.1"/>
    <property type="molecule type" value="Genomic_DNA"/>
</dbReference>
<reference evidence="8 9" key="1">
    <citation type="submission" date="2016-06" db="EMBL/GenBank/DDBJ databases">
        <title>Genome sequence of Porphyrobacter dokdonensis DSW-74.</title>
        <authorList>
            <person name="Kim J.F."/>
            <person name="Song J.Y."/>
        </authorList>
    </citation>
    <scope>NUCLEOTIDE SEQUENCE [LARGE SCALE GENOMIC DNA]</scope>
    <source>
        <strain evidence="8 9">DSW-74</strain>
    </source>
</reference>
<dbReference type="STRING" id="1300349.I603_0087"/>
<feature type="transmembrane region" description="Helical" evidence="7">
    <location>
        <begin position="124"/>
        <end position="147"/>
    </location>
</feature>
<evidence type="ECO:0000256" key="6">
    <source>
        <dbReference type="ARBA" id="ARBA00023136"/>
    </source>
</evidence>
<evidence type="ECO:0000256" key="5">
    <source>
        <dbReference type="ARBA" id="ARBA00022989"/>
    </source>
</evidence>